<evidence type="ECO:0000256" key="8">
    <source>
        <dbReference type="ARBA" id="ARBA00022989"/>
    </source>
</evidence>
<sequence>MTPSAAPLLRLTDVGRRYASGEAQVIALDGVTLDIASGEFVAIMGQSGSGKSTLMNILGCLDRPTSGAYEVLGRNVATLDKDELAALRRDAFGFVFQRYNLLSDASAAENVEIPAAYAGSSKRVRYERALDLLGRLGLRDRAGHRPTQLSGGQQQRVAIARALMNDAPVILADEPTGALDSQSGADVLALLGDLHREGRTVILITHDANVAAHAERLVELRDGRVVRDERKPASGTVAAVPRALGDARRGVWLAEVAEAIKMAGRSMRSNLFRTALTLLGVVIGVAAVVAMLAIGDGSKQDVLDRIAAMGSNQLSIRPGAPGVRGAGDVATLTVADAEAIKAIDNVTIVSPERSMGMILRAGSQDYRTTVSGVWPQYATLREWNTTAGSFLTDADVAGYAPVVVLGATVATNLFGAGSDPVGQFVLVRNVPFEVIGVLEPKGASGWGGDQDDIAFVPLSTGFMRLFGQQFLGSITVKVADGERIGKTESELNALLTERHRTVDFQVRNTASLQEAVSATADTMTALLGSVAAISLIVGGIGVMNIMLVSVTERTREIGIRMATGARMRDILLQFNIEALVVCGIGGLIGVALGLGIGLAARSFGLPVAFSPGPALMAFSCAFLTGVVFGYLPARKAARMDPVAALAYE</sequence>
<keyword evidence="4" id="KW-0997">Cell inner membrane</keyword>
<keyword evidence="5 13" id="KW-0812">Transmembrane</keyword>
<keyword evidence="8 13" id="KW-1133">Transmembrane helix</keyword>
<dbReference type="AlphaFoldDB" id="A0A7W8G263"/>
<comment type="subcellular location">
    <subcellularLocation>
        <location evidence="1">Cell inner membrane</location>
        <topology evidence="1">Multi-pass membrane protein</topology>
    </subcellularLocation>
</comment>
<evidence type="ECO:0000256" key="6">
    <source>
        <dbReference type="ARBA" id="ARBA00022741"/>
    </source>
</evidence>
<feature type="transmembrane region" description="Helical" evidence="13">
    <location>
        <begin position="526"/>
        <end position="550"/>
    </location>
</feature>
<evidence type="ECO:0000256" key="9">
    <source>
        <dbReference type="ARBA" id="ARBA00023136"/>
    </source>
</evidence>
<dbReference type="InterPro" id="IPR017911">
    <property type="entry name" value="MacB-like_ATP-bd"/>
</dbReference>
<evidence type="ECO:0000256" key="4">
    <source>
        <dbReference type="ARBA" id="ARBA00022519"/>
    </source>
</evidence>
<keyword evidence="9 13" id="KW-0472">Membrane</keyword>
<keyword evidence="7 15" id="KW-0067">ATP-binding</keyword>
<keyword evidence="10" id="KW-0046">Antibiotic resistance</keyword>
<evidence type="ECO:0000313" key="16">
    <source>
        <dbReference type="Proteomes" id="UP000521199"/>
    </source>
</evidence>
<evidence type="ECO:0000256" key="10">
    <source>
        <dbReference type="ARBA" id="ARBA00023251"/>
    </source>
</evidence>
<comment type="similarity">
    <text evidence="11">Belongs to the ABC-4 integral membrane protein family.</text>
</comment>
<feature type="domain" description="ABC transporter" evidence="14">
    <location>
        <begin position="9"/>
        <end position="247"/>
    </location>
</feature>
<dbReference type="Gene3D" id="3.40.50.300">
    <property type="entry name" value="P-loop containing nucleotide triphosphate hydrolases"/>
    <property type="match status" value="1"/>
</dbReference>
<dbReference type="SUPFAM" id="SSF52540">
    <property type="entry name" value="P-loop containing nucleoside triphosphate hydrolases"/>
    <property type="match status" value="1"/>
</dbReference>
<comment type="similarity">
    <text evidence="12">Belongs to the ABC transporter superfamily. Macrolide exporter (TC 3.A.1.122) family.</text>
</comment>
<evidence type="ECO:0000256" key="2">
    <source>
        <dbReference type="ARBA" id="ARBA00022448"/>
    </source>
</evidence>
<dbReference type="InterPro" id="IPR003838">
    <property type="entry name" value="ABC3_permease_C"/>
</dbReference>
<evidence type="ECO:0000256" key="11">
    <source>
        <dbReference type="ARBA" id="ARBA00038076"/>
    </source>
</evidence>
<dbReference type="Pfam" id="PF02687">
    <property type="entry name" value="FtsX"/>
    <property type="match status" value="1"/>
</dbReference>
<feature type="transmembrane region" description="Helical" evidence="13">
    <location>
        <begin position="271"/>
        <end position="294"/>
    </location>
</feature>
<dbReference type="GO" id="GO:0046677">
    <property type="term" value="P:response to antibiotic"/>
    <property type="evidence" value="ECO:0007669"/>
    <property type="project" value="UniProtKB-KW"/>
</dbReference>
<dbReference type="GO" id="GO:0016887">
    <property type="term" value="F:ATP hydrolysis activity"/>
    <property type="evidence" value="ECO:0007669"/>
    <property type="project" value="InterPro"/>
</dbReference>
<dbReference type="InterPro" id="IPR003593">
    <property type="entry name" value="AAA+_ATPase"/>
</dbReference>
<dbReference type="PANTHER" id="PTHR30572">
    <property type="entry name" value="MEMBRANE COMPONENT OF TRANSPORTER-RELATED"/>
    <property type="match status" value="1"/>
</dbReference>
<protein>
    <submittedName>
        <fullName evidence="15">Macrolide transport system ATP-binding/permease protein</fullName>
        <ecNumber evidence="15">3.6.3.-</ecNumber>
    </submittedName>
</protein>
<dbReference type="Pfam" id="PF12704">
    <property type="entry name" value="MacB_PCD"/>
    <property type="match status" value="1"/>
</dbReference>
<reference evidence="15 16" key="1">
    <citation type="submission" date="2020-08" db="EMBL/GenBank/DDBJ databases">
        <title>Genomic Encyclopedia of Type Strains, Phase IV (KMG-IV): sequencing the most valuable type-strain genomes for metagenomic binning, comparative biology and taxonomic classification.</title>
        <authorList>
            <person name="Goeker M."/>
        </authorList>
    </citation>
    <scope>NUCLEOTIDE SEQUENCE [LARGE SCALE GENOMIC DNA]</scope>
    <source>
        <strain evidence="15 16">DSM 24163</strain>
    </source>
</reference>
<dbReference type="InterPro" id="IPR027417">
    <property type="entry name" value="P-loop_NTPase"/>
</dbReference>
<name>A0A7W8G263_9GAMM</name>
<dbReference type="CDD" id="cd03255">
    <property type="entry name" value="ABC_MJ0796_LolCDE_FtsE"/>
    <property type="match status" value="1"/>
</dbReference>
<evidence type="ECO:0000256" key="3">
    <source>
        <dbReference type="ARBA" id="ARBA00022475"/>
    </source>
</evidence>
<evidence type="ECO:0000256" key="1">
    <source>
        <dbReference type="ARBA" id="ARBA00004429"/>
    </source>
</evidence>
<dbReference type="PANTHER" id="PTHR30572:SF4">
    <property type="entry name" value="ABC TRANSPORTER PERMEASE YTRF"/>
    <property type="match status" value="1"/>
</dbReference>
<dbReference type="Proteomes" id="UP000521199">
    <property type="component" value="Unassembled WGS sequence"/>
</dbReference>
<evidence type="ECO:0000259" key="14">
    <source>
        <dbReference type="PROSITE" id="PS50893"/>
    </source>
</evidence>
<dbReference type="EMBL" id="JACHHP010000007">
    <property type="protein sequence ID" value="MBB5209618.1"/>
    <property type="molecule type" value="Genomic_DNA"/>
</dbReference>
<dbReference type="GO" id="GO:0022857">
    <property type="term" value="F:transmembrane transporter activity"/>
    <property type="evidence" value="ECO:0007669"/>
    <property type="project" value="UniProtKB-ARBA"/>
</dbReference>
<proteinExistence type="inferred from homology"/>
<feature type="transmembrane region" description="Helical" evidence="13">
    <location>
        <begin position="612"/>
        <end position="631"/>
    </location>
</feature>
<evidence type="ECO:0000256" key="13">
    <source>
        <dbReference type="SAM" id="Phobius"/>
    </source>
</evidence>
<dbReference type="RefSeq" id="WP_183962156.1">
    <property type="nucleotide sequence ID" value="NZ_JACHHP010000007.1"/>
</dbReference>
<keyword evidence="2" id="KW-0813">Transport</keyword>
<dbReference type="PROSITE" id="PS50893">
    <property type="entry name" value="ABC_TRANSPORTER_2"/>
    <property type="match status" value="1"/>
</dbReference>
<feature type="transmembrane region" description="Helical" evidence="13">
    <location>
        <begin position="571"/>
        <end position="600"/>
    </location>
</feature>
<keyword evidence="16" id="KW-1185">Reference proteome</keyword>
<keyword evidence="6" id="KW-0547">Nucleotide-binding</keyword>
<dbReference type="Pfam" id="PF00005">
    <property type="entry name" value="ABC_tran"/>
    <property type="match status" value="1"/>
</dbReference>
<dbReference type="SMART" id="SM00382">
    <property type="entry name" value="AAA"/>
    <property type="match status" value="1"/>
</dbReference>
<dbReference type="InterPro" id="IPR050250">
    <property type="entry name" value="Macrolide_Exporter_MacB"/>
</dbReference>
<gene>
    <name evidence="15" type="ORF">HNQ52_003190</name>
</gene>
<evidence type="ECO:0000256" key="12">
    <source>
        <dbReference type="ARBA" id="ARBA00038388"/>
    </source>
</evidence>
<keyword evidence="15" id="KW-0378">Hydrolase</keyword>
<dbReference type="PROSITE" id="PS00211">
    <property type="entry name" value="ABC_TRANSPORTER_1"/>
    <property type="match status" value="1"/>
</dbReference>
<dbReference type="GO" id="GO:0005524">
    <property type="term" value="F:ATP binding"/>
    <property type="evidence" value="ECO:0007669"/>
    <property type="project" value="UniProtKB-KW"/>
</dbReference>
<dbReference type="InterPro" id="IPR025857">
    <property type="entry name" value="MacB_PCD"/>
</dbReference>
<keyword evidence="3" id="KW-1003">Cell membrane</keyword>
<evidence type="ECO:0000256" key="7">
    <source>
        <dbReference type="ARBA" id="ARBA00022840"/>
    </source>
</evidence>
<comment type="caution">
    <text evidence="15">The sequence shown here is derived from an EMBL/GenBank/DDBJ whole genome shotgun (WGS) entry which is preliminary data.</text>
</comment>
<dbReference type="GO" id="GO:0005886">
    <property type="term" value="C:plasma membrane"/>
    <property type="evidence" value="ECO:0007669"/>
    <property type="project" value="UniProtKB-SubCell"/>
</dbReference>
<dbReference type="GO" id="GO:1902495">
    <property type="term" value="C:transmembrane transporter complex"/>
    <property type="evidence" value="ECO:0007669"/>
    <property type="project" value="UniProtKB-ARBA"/>
</dbReference>
<evidence type="ECO:0000313" key="15">
    <source>
        <dbReference type="EMBL" id="MBB5209618.1"/>
    </source>
</evidence>
<accession>A0A7W8G263</accession>
<dbReference type="EC" id="3.6.3.-" evidence="15"/>
<dbReference type="FunFam" id="3.40.50.300:FF:000032">
    <property type="entry name" value="Export ABC transporter ATP-binding protein"/>
    <property type="match status" value="1"/>
</dbReference>
<organism evidence="15 16">
    <name type="scientific">Chiayiivirga flava</name>
    <dbReference type="NCBI Taxonomy" id="659595"/>
    <lineage>
        <taxon>Bacteria</taxon>
        <taxon>Pseudomonadati</taxon>
        <taxon>Pseudomonadota</taxon>
        <taxon>Gammaproteobacteria</taxon>
        <taxon>Lysobacterales</taxon>
        <taxon>Lysobacteraceae</taxon>
        <taxon>Chiayiivirga</taxon>
    </lineage>
</organism>
<dbReference type="InterPro" id="IPR003439">
    <property type="entry name" value="ABC_transporter-like_ATP-bd"/>
</dbReference>
<dbReference type="InterPro" id="IPR017871">
    <property type="entry name" value="ABC_transporter-like_CS"/>
</dbReference>
<evidence type="ECO:0000256" key="5">
    <source>
        <dbReference type="ARBA" id="ARBA00022692"/>
    </source>
</evidence>